<comment type="caution">
    <text evidence="1">The sequence shown here is derived from an EMBL/GenBank/DDBJ whole genome shotgun (WGS) entry which is preliminary data.</text>
</comment>
<keyword evidence="2" id="KW-1185">Reference proteome</keyword>
<evidence type="ECO:0000313" key="2">
    <source>
        <dbReference type="Proteomes" id="UP000634136"/>
    </source>
</evidence>
<proteinExistence type="predicted"/>
<evidence type="ECO:0000313" key="1">
    <source>
        <dbReference type="EMBL" id="KAF7843693.1"/>
    </source>
</evidence>
<dbReference type="AlphaFoldDB" id="A0A834XFN3"/>
<dbReference type="EMBL" id="JAAIUW010000001">
    <property type="protein sequence ID" value="KAF7843693.1"/>
    <property type="molecule type" value="Genomic_DNA"/>
</dbReference>
<accession>A0A834XFN3</accession>
<name>A0A834XFN3_9FABA</name>
<reference evidence="1" key="1">
    <citation type="submission" date="2020-09" db="EMBL/GenBank/DDBJ databases">
        <title>Genome-Enabled Discovery of Anthraquinone Biosynthesis in Senna tora.</title>
        <authorList>
            <person name="Kang S.-H."/>
            <person name="Pandey R.P."/>
            <person name="Lee C.-M."/>
            <person name="Sim J.-S."/>
            <person name="Jeong J.-T."/>
            <person name="Choi B.-S."/>
            <person name="Jung M."/>
            <person name="Ginzburg D."/>
            <person name="Zhao K."/>
            <person name="Won S.Y."/>
            <person name="Oh T.-J."/>
            <person name="Yu Y."/>
            <person name="Kim N.-H."/>
            <person name="Lee O.R."/>
            <person name="Lee T.-H."/>
            <person name="Bashyal P."/>
            <person name="Kim T.-S."/>
            <person name="Lee W.-H."/>
            <person name="Kawkins C."/>
            <person name="Kim C.-K."/>
            <person name="Kim J.S."/>
            <person name="Ahn B.O."/>
            <person name="Rhee S.Y."/>
            <person name="Sohng J.K."/>
        </authorList>
    </citation>
    <scope>NUCLEOTIDE SEQUENCE</scope>
    <source>
        <tissue evidence="1">Leaf</tissue>
    </source>
</reference>
<dbReference type="Proteomes" id="UP000634136">
    <property type="component" value="Unassembled WGS sequence"/>
</dbReference>
<sequence length="19" mass="2118">MDAEEPFVLPLSQLSTPPF</sequence>
<organism evidence="1 2">
    <name type="scientific">Senna tora</name>
    <dbReference type="NCBI Taxonomy" id="362788"/>
    <lineage>
        <taxon>Eukaryota</taxon>
        <taxon>Viridiplantae</taxon>
        <taxon>Streptophyta</taxon>
        <taxon>Embryophyta</taxon>
        <taxon>Tracheophyta</taxon>
        <taxon>Spermatophyta</taxon>
        <taxon>Magnoliopsida</taxon>
        <taxon>eudicotyledons</taxon>
        <taxon>Gunneridae</taxon>
        <taxon>Pentapetalae</taxon>
        <taxon>rosids</taxon>
        <taxon>fabids</taxon>
        <taxon>Fabales</taxon>
        <taxon>Fabaceae</taxon>
        <taxon>Caesalpinioideae</taxon>
        <taxon>Cassia clade</taxon>
        <taxon>Senna</taxon>
    </lineage>
</organism>
<gene>
    <name evidence="1" type="ORF">G2W53_000598</name>
</gene>
<protein>
    <submittedName>
        <fullName evidence="1">Uncharacterized protein</fullName>
    </submittedName>
</protein>